<organism evidence="5">
    <name type="scientific">uncultured bacterium 1062</name>
    <dbReference type="NCBI Taxonomy" id="548898"/>
    <lineage>
        <taxon>Bacteria</taxon>
        <taxon>environmental samples</taxon>
    </lineage>
</organism>
<dbReference type="InterPro" id="IPR014710">
    <property type="entry name" value="RmlC-like_jellyroll"/>
</dbReference>
<keyword evidence="2" id="KW-0238">DNA-binding</keyword>
<dbReference type="EMBL" id="EU910855">
    <property type="protein sequence ID" value="ACF98133.1"/>
    <property type="molecule type" value="Genomic_DNA"/>
</dbReference>
<accession>B8R8X7</accession>
<dbReference type="PRINTS" id="PR00034">
    <property type="entry name" value="HTHCRP"/>
</dbReference>
<evidence type="ECO:0000313" key="5">
    <source>
        <dbReference type="EMBL" id="ACF98133.1"/>
    </source>
</evidence>
<protein>
    <submittedName>
        <fullName evidence="5">Putative transcriptional activator Crp family protein</fullName>
    </submittedName>
</protein>
<dbReference type="Gene3D" id="2.60.120.10">
    <property type="entry name" value="Jelly Rolls"/>
    <property type="match status" value="1"/>
</dbReference>
<dbReference type="GO" id="GO:0003700">
    <property type="term" value="F:DNA-binding transcription factor activity"/>
    <property type="evidence" value="ECO:0007669"/>
    <property type="project" value="InterPro"/>
</dbReference>
<evidence type="ECO:0000256" key="1">
    <source>
        <dbReference type="ARBA" id="ARBA00023015"/>
    </source>
</evidence>
<keyword evidence="3" id="KW-0804">Transcription</keyword>
<dbReference type="Pfam" id="PF00027">
    <property type="entry name" value="cNMP_binding"/>
    <property type="match status" value="1"/>
</dbReference>
<dbReference type="InterPro" id="IPR000595">
    <property type="entry name" value="cNMP-bd_dom"/>
</dbReference>
<sequence>MLSPAELVGLASHARHTRHLAGEALAIESSEITGYANVTDGVVKLSRVLRDGRQQLVGLQFAPDLMGRLFGTESPLTAEAASDVQLCRMPRVVLEALVDSSTRLKQRLLDQSLQDLDEAREWMVTLGRKSAAERVASLLLLIASRSVAAGCTNSATFDLPIGRADMADFLGVTIETVSRQISKLRHEGVIVISSHRHVVVPDLAALRSRAG</sequence>
<dbReference type="InterPro" id="IPR012318">
    <property type="entry name" value="HTH_CRP"/>
</dbReference>
<dbReference type="GO" id="GO:0003677">
    <property type="term" value="F:DNA binding"/>
    <property type="evidence" value="ECO:0007669"/>
    <property type="project" value="UniProtKB-KW"/>
</dbReference>
<dbReference type="InterPro" id="IPR050397">
    <property type="entry name" value="Env_Response_Regulators"/>
</dbReference>
<dbReference type="PANTHER" id="PTHR24567:SF75">
    <property type="entry name" value="FUMARATE AND NITRATE REDUCTION REGULATORY PROTEIN"/>
    <property type="match status" value="1"/>
</dbReference>
<dbReference type="AlphaFoldDB" id="B8R8X7"/>
<dbReference type="InterPro" id="IPR036388">
    <property type="entry name" value="WH-like_DNA-bd_sf"/>
</dbReference>
<proteinExistence type="predicted"/>
<feature type="domain" description="HTH crp-type" evidence="4">
    <location>
        <begin position="129"/>
        <end position="204"/>
    </location>
</feature>
<dbReference type="InterPro" id="IPR018490">
    <property type="entry name" value="cNMP-bd_dom_sf"/>
</dbReference>
<dbReference type="GO" id="GO:0005829">
    <property type="term" value="C:cytosol"/>
    <property type="evidence" value="ECO:0007669"/>
    <property type="project" value="TreeGrafter"/>
</dbReference>
<name>B8R8X7_9BACT</name>
<dbReference type="SUPFAM" id="SSF46785">
    <property type="entry name" value="Winged helix' DNA-binding domain"/>
    <property type="match status" value="1"/>
</dbReference>
<evidence type="ECO:0000256" key="2">
    <source>
        <dbReference type="ARBA" id="ARBA00023125"/>
    </source>
</evidence>
<dbReference type="PROSITE" id="PS00042">
    <property type="entry name" value="HTH_CRP_1"/>
    <property type="match status" value="1"/>
</dbReference>
<dbReference type="PANTHER" id="PTHR24567">
    <property type="entry name" value="CRP FAMILY TRANSCRIPTIONAL REGULATORY PROTEIN"/>
    <property type="match status" value="1"/>
</dbReference>
<dbReference type="PROSITE" id="PS51063">
    <property type="entry name" value="HTH_CRP_2"/>
    <property type="match status" value="1"/>
</dbReference>
<dbReference type="SUPFAM" id="SSF51206">
    <property type="entry name" value="cAMP-binding domain-like"/>
    <property type="match status" value="1"/>
</dbReference>
<dbReference type="Pfam" id="PF13545">
    <property type="entry name" value="HTH_Crp_2"/>
    <property type="match status" value="1"/>
</dbReference>
<dbReference type="CDD" id="cd00092">
    <property type="entry name" value="HTH_CRP"/>
    <property type="match status" value="1"/>
</dbReference>
<reference evidence="5" key="1">
    <citation type="journal article" date="2009" name="Appl. Environ. Microbiol.">
        <title>Characterization of denitrification gene clusters of soil bacteria via a metagenomic approach.</title>
        <authorList>
            <person name="Demaneche S."/>
            <person name="Philippot L."/>
            <person name="David M.M."/>
            <person name="Navarro E."/>
            <person name="Vogel T.M."/>
            <person name="Simonet P."/>
        </authorList>
    </citation>
    <scope>NUCLEOTIDE SEQUENCE</scope>
</reference>
<evidence type="ECO:0000256" key="3">
    <source>
        <dbReference type="ARBA" id="ARBA00023163"/>
    </source>
</evidence>
<dbReference type="InterPro" id="IPR036390">
    <property type="entry name" value="WH_DNA-bd_sf"/>
</dbReference>
<keyword evidence="1" id="KW-0805">Transcription regulation</keyword>
<dbReference type="InterPro" id="IPR018335">
    <property type="entry name" value="Tscrpt_reg_HTH_Crp-type_CS"/>
</dbReference>
<dbReference type="SMART" id="SM00419">
    <property type="entry name" value="HTH_CRP"/>
    <property type="match status" value="1"/>
</dbReference>
<evidence type="ECO:0000259" key="4">
    <source>
        <dbReference type="PROSITE" id="PS51063"/>
    </source>
</evidence>
<dbReference type="Gene3D" id="1.10.10.10">
    <property type="entry name" value="Winged helix-like DNA-binding domain superfamily/Winged helix DNA-binding domain"/>
    <property type="match status" value="1"/>
</dbReference>
<dbReference type="CDD" id="cd00038">
    <property type="entry name" value="CAP_ED"/>
    <property type="match status" value="1"/>
</dbReference>